<evidence type="ECO:0000259" key="2">
    <source>
        <dbReference type="Pfam" id="PF10005"/>
    </source>
</evidence>
<gene>
    <name evidence="3" type="ORF">J2Z17_002881</name>
</gene>
<evidence type="ECO:0000256" key="1">
    <source>
        <dbReference type="SAM" id="MobiDB-lite"/>
    </source>
</evidence>
<protein>
    <recommendedName>
        <fullName evidence="2">Zinc-ribbon domain-containing protein</fullName>
    </recommendedName>
</protein>
<dbReference type="EMBL" id="JAGGJU010000007">
    <property type="protein sequence ID" value="MBP1851436.1"/>
    <property type="molecule type" value="Genomic_DNA"/>
</dbReference>
<dbReference type="Proteomes" id="UP000759443">
    <property type="component" value="Unassembled WGS sequence"/>
</dbReference>
<dbReference type="InterPro" id="IPR011201">
    <property type="entry name" value="Zinc-ribbon_6_bact"/>
</dbReference>
<dbReference type="RefSeq" id="WP_209946149.1">
    <property type="nucleotide sequence ID" value="NZ_JAGGJU010000007.1"/>
</dbReference>
<dbReference type="InterPro" id="IPR031321">
    <property type="entry name" value="UCP012641"/>
</dbReference>
<reference evidence="3 4" key="1">
    <citation type="submission" date="2021-03" db="EMBL/GenBank/DDBJ databases">
        <title>Genomic Encyclopedia of Type Strains, Phase IV (KMG-IV): sequencing the most valuable type-strain genomes for metagenomic binning, comparative biology and taxonomic classification.</title>
        <authorList>
            <person name="Goeker M."/>
        </authorList>
    </citation>
    <scope>NUCLEOTIDE SEQUENCE [LARGE SCALE GENOMIC DNA]</scope>
    <source>
        <strain evidence="3 4">DSM 21600</strain>
    </source>
</reference>
<name>A0ABS4E0G8_9HYPH</name>
<feature type="region of interest" description="Disordered" evidence="1">
    <location>
        <begin position="365"/>
        <end position="387"/>
    </location>
</feature>
<dbReference type="PIRSF" id="PIRSF012641">
    <property type="entry name" value="UCP012641"/>
    <property type="match status" value="1"/>
</dbReference>
<dbReference type="Pfam" id="PF10005">
    <property type="entry name" value="Zn_ribbon_DZR_6"/>
    <property type="match status" value="1"/>
</dbReference>
<keyword evidence="4" id="KW-1185">Reference proteome</keyword>
<evidence type="ECO:0000313" key="3">
    <source>
        <dbReference type="EMBL" id="MBP1851436.1"/>
    </source>
</evidence>
<dbReference type="Gene3D" id="3.40.390.70">
    <property type="match status" value="1"/>
</dbReference>
<accession>A0ABS4E0G8</accession>
<feature type="domain" description="Zinc-ribbon" evidence="2">
    <location>
        <begin position="4"/>
        <end position="92"/>
    </location>
</feature>
<proteinExistence type="predicted"/>
<organism evidence="3 4">
    <name type="scientific">Rhizobium halophytocola</name>
    <dbReference type="NCBI Taxonomy" id="735519"/>
    <lineage>
        <taxon>Bacteria</taxon>
        <taxon>Pseudomonadati</taxon>
        <taxon>Pseudomonadota</taxon>
        <taxon>Alphaproteobacteria</taxon>
        <taxon>Hyphomicrobiales</taxon>
        <taxon>Rhizobiaceae</taxon>
        <taxon>Rhizobium/Agrobacterium group</taxon>
        <taxon>Rhizobium</taxon>
    </lineage>
</organism>
<dbReference type="Pfam" id="PF15887">
    <property type="entry name" value="Peptidase_Mx"/>
    <property type="match status" value="1"/>
</dbReference>
<sequence>MKPFHCPNCTNLVHFDNETCLQCSFRLGYRPWANDMAAVGADGAVITQEPASPTAFFCDNVSHGVCNWMVEDNGEGTLCRACRHNVMIPNLSVDGNIEHWAAMERAKRYAFYSLLRWNLPLPLPSEEGRSLAFTFAADVEAPDGEVQKVMTGHDQGNITINLAEADDAERERMRLNMGEPYRTLVGHFRHELGHFFWDMLVDDGGKLDACRAIFGDERRDYGEALQEHYQNGAPAGWQNDYVSTYATSHPWEDFAETWAHYIHMTDGLETALSFGLRFDSRHLAAAGLEPAGANYDPYAAASATELVDRWVPVTIALNSINRSMGQHDIYPFVLSAAITQKLEFIHQLIHQRWNVTRTPSPVLAQNATQDNSTNMQSAGEQNFLSGV</sequence>
<evidence type="ECO:0000313" key="4">
    <source>
        <dbReference type="Proteomes" id="UP000759443"/>
    </source>
</evidence>
<comment type="caution">
    <text evidence="3">The sequence shown here is derived from an EMBL/GenBank/DDBJ whole genome shotgun (WGS) entry which is preliminary data.</text>
</comment>